<evidence type="ECO:0000259" key="1">
    <source>
        <dbReference type="PROSITE" id="PS51819"/>
    </source>
</evidence>
<evidence type="ECO:0000313" key="2">
    <source>
        <dbReference type="EMBL" id="ABG98500.1"/>
    </source>
</evidence>
<dbReference type="Gene3D" id="3.10.180.10">
    <property type="entry name" value="2,3-Dihydroxybiphenyl 1,2-Dioxygenase, domain 1"/>
    <property type="match status" value="1"/>
</dbReference>
<dbReference type="PANTHER" id="PTHR33993">
    <property type="entry name" value="GLYOXALASE-RELATED"/>
    <property type="match status" value="1"/>
</dbReference>
<dbReference type="AlphaFoldDB" id="Q0S1T6"/>
<protein>
    <submittedName>
        <fullName evidence="2">Possible dioxygenase</fullName>
    </submittedName>
</protein>
<evidence type="ECO:0000313" key="3">
    <source>
        <dbReference type="Proteomes" id="UP000008710"/>
    </source>
</evidence>
<dbReference type="Pfam" id="PF00903">
    <property type="entry name" value="Glyoxalase"/>
    <property type="match status" value="1"/>
</dbReference>
<dbReference type="SUPFAM" id="SSF54593">
    <property type="entry name" value="Glyoxalase/Bleomycin resistance protein/Dihydroxybiphenyl dioxygenase"/>
    <property type="match status" value="1"/>
</dbReference>
<keyword evidence="2" id="KW-0560">Oxidoreductase</keyword>
<proteinExistence type="predicted"/>
<dbReference type="Proteomes" id="UP000008710">
    <property type="component" value="Chromosome"/>
</dbReference>
<feature type="domain" description="VOC" evidence="1">
    <location>
        <begin position="24"/>
        <end position="145"/>
    </location>
</feature>
<dbReference type="InterPro" id="IPR037523">
    <property type="entry name" value="VOC_core"/>
</dbReference>
<dbReference type="InterPro" id="IPR052164">
    <property type="entry name" value="Anthracycline_SecMetBiosynth"/>
</dbReference>
<dbReference type="EMBL" id="CP000431">
    <property type="protein sequence ID" value="ABG98500.1"/>
    <property type="molecule type" value="Genomic_DNA"/>
</dbReference>
<keyword evidence="2" id="KW-0223">Dioxygenase</keyword>
<reference evidence="3" key="1">
    <citation type="journal article" date="2006" name="Proc. Natl. Acad. Sci. U.S.A.">
        <title>The complete genome of Rhodococcus sp. RHA1 provides insights into a catabolic powerhouse.</title>
        <authorList>
            <person name="McLeod M.P."/>
            <person name="Warren R.L."/>
            <person name="Hsiao W.W.L."/>
            <person name="Araki N."/>
            <person name="Myhre M."/>
            <person name="Fernandes C."/>
            <person name="Miyazawa D."/>
            <person name="Wong W."/>
            <person name="Lillquist A.L."/>
            <person name="Wang D."/>
            <person name="Dosanjh M."/>
            <person name="Hara H."/>
            <person name="Petrescu A."/>
            <person name="Morin R.D."/>
            <person name="Yang G."/>
            <person name="Stott J.M."/>
            <person name="Schein J.E."/>
            <person name="Shin H."/>
            <person name="Smailus D."/>
            <person name="Siddiqui A.S."/>
            <person name="Marra M.A."/>
            <person name="Jones S.J.M."/>
            <person name="Holt R."/>
            <person name="Brinkman F.S.L."/>
            <person name="Miyauchi K."/>
            <person name="Fukuda M."/>
            <person name="Davies J.E."/>
            <person name="Mohn W.W."/>
            <person name="Eltis L.D."/>
        </authorList>
    </citation>
    <scope>NUCLEOTIDE SEQUENCE [LARGE SCALE GENOMIC DNA]</scope>
    <source>
        <strain evidence="3">RHA1</strain>
    </source>
</reference>
<organism evidence="2 3">
    <name type="scientific">Rhodococcus jostii (strain RHA1)</name>
    <dbReference type="NCBI Taxonomy" id="101510"/>
    <lineage>
        <taxon>Bacteria</taxon>
        <taxon>Bacillati</taxon>
        <taxon>Actinomycetota</taxon>
        <taxon>Actinomycetes</taxon>
        <taxon>Mycobacteriales</taxon>
        <taxon>Nocardiaceae</taxon>
        <taxon>Rhodococcus</taxon>
    </lineage>
</organism>
<dbReference type="eggNOG" id="COG0346">
    <property type="taxonomic scope" value="Bacteria"/>
</dbReference>
<dbReference type="KEGG" id="rha:RHA1_ro06728"/>
<dbReference type="HOGENOM" id="CLU_141550_0_0_11"/>
<name>Q0S1T6_RHOJR</name>
<gene>
    <name evidence="2" type="ordered locus">RHA1_ro06728</name>
</gene>
<dbReference type="PROSITE" id="PS51819">
    <property type="entry name" value="VOC"/>
    <property type="match status" value="1"/>
</dbReference>
<accession>Q0S1T6</accession>
<dbReference type="InterPro" id="IPR004360">
    <property type="entry name" value="Glyas_Fos-R_dOase_dom"/>
</dbReference>
<sequence length="158" mass="17467">MVSTLSWRMNVVTDRGRESPMLRGLTTVNFYADDLTAAQAWYTELLGVEPYFVRALEGAPAYIEFRLGDYQHELGIIDSRFATPDRSRGAENTMTYWHVDDLDASVERLLSLGATLHGKPVEHGPGFVTASVADPFGNILGVMFNQHYLDILAAKAGA</sequence>
<dbReference type="InterPro" id="IPR029068">
    <property type="entry name" value="Glyas_Bleomycin-R_OHBP_Dase"/>
</dbReference>
<dbReference type="GO" id="GO:0051213">
    <property type="term" value="F:dioxygenase activity"/>
    <property type="evidence" value="ECO:0007669"/>
    <property type="project" value="UniProtKB-KW"/>
</dbReference>